<dbReference type="AlphaFoldDB" id="A0ABD6APL6"/>
<feature type="region of interest" description="Disordered" evidence="1">
    <location>
        <begin position="1"/>
        <end position="167"/>
    </location>
</feature>
<evidence type="ECO:0000313" key="4">
    <source>
        <dbReference type="Proteomes" id="UP001596545"/>
    </source>
</evidence>
<reference evidence="3 4" key="1">
    <citation type="journal article" date="2019" name="Int. J. Syst. Evol. Microbiol.">
        <title>The Global Catalogue of Microorganisms (GCM) 10K type strain sequencing project: providing services to taxonomists for standard genome sequencing and annotation.</title>
        <authorList>
            <consortium name="The Broad Institute Genomics Platform"/>
            <consortium name="The Broad Institute Genome Sequencing Center for Infectious Disease"/>
            <person name="Wu L."/>
            <person name="Ma J."/>
        </authorList>
    </citation>
    <scope>NUCLEOTIDE SEQUENCE [LARGE SCALE GENOMIC DNA]</scope>
    <source>
        <strain evidence="3 4">CGMCC 1.12554</strain>
    </source>
</reference>
<feature type="domain" description="DUF8135" evidence="2">
    <location>
        <begin position="169"/>
        <end position="218"/>
    </location>
</feature>
<feature type="compositionally biased region" description="Acidic residues" evidence="1">
    <location>
        <begin position="103"/>
        <end position="114"/>
    </location>
</feature>
<dbReference type="Proteomes" id="UP001596545">
    <property type="component" value="Unassembled WGS sequence"/>
</dbReference>
<evidence type="ECO:0000313" key="3">
    <source>
        <dbReference type="EMBL" id="MFC7325289.1"/>
    </source>
</evidence>
<sequence length="226" mass="23146">MSDDGDGPRDDADGDGEDDPFDALGDPSEGDDRAGIDEPAEIDDPFAELGAGVDADGSDDFGGAGSDDSDFDGFGPDDRDAADSDRDAAGLGSGPSAVGNPLDPDDSGDSDPFDELGPADSGDLDDAFERMDVGGAAEEDVWESLDSDAGVADAPGEAVSAPGEGDAEHVVSKRTYCQQCPHFTPPPEVACNNEGTSIVEAVGFDEFRVRNCPMISEEDPTFDADG</sequence>
<feature type="compositionally biased region" description="Acidic residues" evidence="1">
    <location>
        <begin position="12"/>
        <end position="21"/>
    </location>
</feature>
<protein>
    <recommendedName>
        <fullName evidence="2">DUF8135 domain-containing protein</fullName>
    </recommendedName>
</protein>
<name>A0ABD6APL6_9EURY</name>
<dbReference type="EMBL" id="JBHTBL010000011">
    <property type="protein sequence ID" value="MFC7325289.1"/>
    <property type="molecule type" value="Genomic_DNA"/>
</dbReference>
<evidence type="ECO:0000259" key="2">
    <source>
        <dbReference type="Pfam" id="PF26456"/>
    </source>
</evidence>
<dbReference type="RefSeq" id="WP_256408026.1">
    <property type="nucleotide sequence ID" value="NZ_JANHDN010000002.1"/>
</dbReference>
<feature type="compositionally biased region" description="Basic and acidic residues" evidence="1">
    <location>
        <begin position="1"/>
        <end position="11"/>
    </location>
</feature>
<feature type="compositionally biased region" description="Basic and acidic residues" evidence="1">
    <location>
        <begin position="76"/>
        <end position="88"/>
    </location>
</feature>
<evidence type="ECO:0000256" key="1">
    <source>
        <dbReference type="SAM" id="MobiDB-lite"/>
    </source>
</evidence>
<dbReference type="Pfam" id="PF26456">
    <property type="entry name" value="DUF8135"/>
    <property type="match status" value="1"/>
</dbReference>
<dbReference type="InterPro" id="IPR058448">
    <property type="entry name" value="DUF8135"/>
</dbReference>
<accession>A0ABD6APL6</accession>
<gene>
    <name evidence="3" type="ORF">ACFQMF_11945</name>
</gene>
<organism evidence="3 4">
    <name type="scientific">Halorubrum rutilum</name>
    <dbReference type="NCBI Taxonomy" id="1364933"/>
    <lineage>
        <taxon>Archaea</taxon>
        <taxon>Methanobacteriati</taxon>
        <taxon>Methanobacteriota</taxon>
        <taxon>Stenosarchaea group</taxon>
        <taxon>Halobacteria</taxon>
        <taxon>Halobacteriales</taxon>
        <taxon>Haloferacaceae</taxon>
        <taxon>Halorubrum</taxon>
    </lineage>
</organism>
<proteinExistence type="predicted"/>
<feature type="compositionally biased region" description="Acidic residues" evidence="1">
    <location>
        <begin position="137"/>
        <end position="146"/>
    </location>
</feature>
<keyword evidence="4" id="KW-1185">Reference proteome</keyword>
<comment type="caution">
    <text evidence="3">The sequence shown here is derived from an EMBL/GenBank/DDBJ whole genome shotgun (WGS) entry which is preliminary data.</text>
</comment>